<feature type="region of interest" description="Disordered" evidence="1">
    <location>
        <begin position="317"/>
        <end position="369"/>
    </location>
</feature>
<feature type="compositionally biased region" description="Polar residues" evidence="1">
    <location>
        <begin position="79"/>
        <end position="94"/>
    </location>
</feature>
<evidence type="ECO:0000313" key="4">
    <source>
        <dbReference type="Proteomes" id="UP000593567"/>
    </source>
</evidence>
<protein>
    <submittedName>
        <fullName evidence="3">Uncharacterized protein</fullName>
    </submittedName>
</protein>
<dbReference type="Proteomes" id="UP000593567">
    <property type="component" value="Unassembled WGS sequence"/>
</dbReference>
<name>A0A7J7KRK7_BUGNE</name>
<organism evidence="3 4">
    <name type="scientific">Bugula neritina</name>
    <name type="common">Brown bryozoan</name>
    <name type="synonym">Sertularia neritina</name>
    <dbReference type="NCBI Taxonomy" id="10212"/>
    <lineage>
        <taxon>Eukaryota</taxon>
        <taxon>Metazoa</taxon>
        <taxon>Spiralia</taxon>
        <taxon>Lophotrochozoa</taxon>
        <taxon>Bryozoa</taxon>
        <taxon>Gymnolaemata</taxon>
        <taxon>Cheilostomatida</taxon>
        <taxon>Flustrina</taxon>
        <taxon>Buguloidea</taxon>
        <taxon>Bugulidae</taxon>
        <taxon>Bugula</taxon>
    </lineage>
</organism>
<feature type="compositionally biased region" description="Basic and acidic residues" evidence="1">
    <location>
        <begin position="67"/>
        <end position="78"/>
    </location>
</feature>
<feature type="region of interest" description="Disordered" evidence="1">
    <location>
        <begin position="399"/>
        <end position="444"/>
    </location>
</feature>
<evidence type="ECO:0000256" key="1">
    <source>
        <dbReference type="SAM" id="MobiDB-lite"/>
    </source>
</evidence>
<gene>
    <name evidence="3" type="ORF">EB796_000938</name>
</gene>
<proteinExistence type="predicted"/>
<keyword evidence="2" id="KW-0472">Membrane</keyword>
<feature type="region of interest" description="Disordered" evidence="1">
    <location>
        <begin position="1"/>
        <end position="30"/>
    </location>
</feature>
<feature type="region of interest" description="Disordered" evidence="1">
    <location>
        <begin position="55"/>
        <end position="94"/>
    </location>
</feature>
<dbReference type="EMBL" id="VXIV02000106">
    <property type="protein sequence ID" value="KAF6040735.1"/>
    <property type="molecule type" value="Genomic_DNA"/>
</dbReference>
<keyword evidence="4" id="KW-1185">Reference proteome</keyword>
<keyword evidence="2" id="KW-1133">Transmembrane helix</keyword>
<keyword evidence="2" id="KW-0812">Transmembrane</keyword>
<evidence type="ECO:0000256" key="2">
    <source>
        <dbReference type="SAM" id="Phobius"/>
    </source>
</evidence>
<feature type="compositionally biased region" description="Low complexity" evidence="1">
    <location>
        <begin position="322"/>
        <end position="337"/>
    </location>
</feature>
<dbReference type="AlphaFoldDB" id="A0A7J7KRK7"/>
<feature type="transmembrane region" description="Helical" evidence="2">
    <location>
        <begin position="126"/>
        <end position="146"/>
    </location>
</feature>
<feature type="compositionally biased region" description="Basic residues" evidence="1">
    <location>
        <begin position="433"/>
        <end position="444"/>
    </location>
</feature>
<comment type="caution">
    <text evidence="3">The sequence shown here is derived from an EMBL/GenBank/DDBJ whole genome shotgun (WGS) entry which is preliminary data.</text>
</comment>
<evidence type="ECO:0000313" key="3">
    <source>
        <dbReference type="EMBL" id="KAF6040735.1"/>
    </source>
</evidence>
<accession>A0A7J7KRK7</accession>
<reference evidence="3" key="1">
    <citation type="submission" date="2020-06" db="EMBL/GenBank/DDBJ databases">
        <title>Draft genome of Bugula neritina, a colonial animal packing powerful symbionts and potential medicines.</title>
        <authorList>
            <person name="Rayko M."/>
        </authorList>
    </citation>
    <scope>NUCLEOTIDE SEQUENCE [LARGE SCALE GENOMIC DNA]</scope>
    <source>
        <strain evidence="3">Kwan_BN1</strain>
    </source>
</reference>
<sequence length="501" mass="55769">MKHWDTKKHGSDVYKPPNSAKDLTDATSSTDARFSNTQLDVRLEKLVSPAGGQMLVDIASRPSQSEVQRKVQEDEHSSHTPQTLPSGLGNEMTSNFEQRDGLLNSNKNEPRANSLEQQMNQEYQEYLARAVLILLTLSVSTHFISISPSISIMHQRYKDMASFTTMLPVTLHILPSQVTLQSEFANFVAQNSCTQSNIQQNNLTKVAPNHSSNTNSSYISQQVQEAAISLSEATNQTDAMDKCFGTQKKYVEMENIKPKLAFPQSHSHQQDFPELVSTQTNTTNINSKAEHAANAELPPRCESINTKLWATVVMQPAGQEQPSPSATKSSNSATTSKQPNNETSKKKNIHPLGIKDKVRNGSASSSTAVTQAKRRIDLFAVNNPTKEIYCEDDKAADRLRSQQKQTKTRHTARQQLPSQQLDKKDSEWSTVSSKKRKGKTGKKRAKACKEKGILNLSSDEVRSTVLASIYRSKVDRNINAMCNLLCDSVVVGRMQHLLRRV</sequence>